<dbReference type="AlphaFoldDB" id="A0AA38HS72"/>
<feature type="transmembrane region" description="Helical" evidence="2">
    <location>
        <begin position="6"/>
        <end position="23"/>
    </location>
</feature>
<keyword evidence="1" id="KW-0560">Oxidoreductase</keyword>
<protein>
    <submittedName>
        <fullName evidence="3">Uncharacterized protein</fullName>
    </submittedName>
</protein>
<name>A0AA38HS72_9CUCU</name>
<sequence>MFLVWVVFIVGLVTIAIKTLLFFKEKRERGKILEKIPAPKEQFFFGHLYIQMGDPGKVFDRMHYFARKYYPIYRFSTPYGIIVHLMEPNDIELVLSSTKHLTKDGRYKCLEKWLGTSLLISTGPVYTRQHSSQSKHKQTQAQIKAEMWTWTTTTIRLTH</sequence>
<keyword evidence="2" id="KW-0812">Transmembrane</keyword>
<dbReference type="Proteomes" id="UP001168821">
    <property type="component" value="Unassembled WGS sequence"/>
</dbReference>
<organism evidence="3 4">
    <name type="scientific">Zophobas morio</name>
    <dbReference type="NCBI Taxonomy" id="2755281"/>
    <lineage>
        <taxon>Eukaryota</taxon>
        <taxon>Metazoa</taxon>
        <taxon>Ecdysozoa</taxon>
        <taxon>Arthropoda</taxon>
        <taxon>Hexapoda</taxon>
        <taxon>Insecta</taxon>
        <taxon>Pterygota</taxon>
        <taxon>Neoptera</taxon>
        <taxon>Endopterygota</taxon>
        <taxon>Coleoptera</taxon>
        <taxon>Polyphaga</taxon>
        <taxon>Cucujiformia</taxon>
        <taxon>Tenebrionidae</taxon>
        <taxon>Zophobas</taxon>
    </lineage>
</organism>
<keyword evidence="2" id="KW-0472">Membrane</keyword>
<evidence type="ECO:0000313" key="3">
    <source>
        <dbReference type="EMBL" id="KAJ3642880.1"/>
    </source>
</evidence>
<dbReference type="GO" id="GO:0004497">
    <property type="term" value="F:monooxygenase activity"/>
    <property type="evidence" value="ECO:0007669"/>
    <property type="project" value="UniProtKB-KW"/>
</dbReference>
<accession>A0AA38HS72</accession>
<evidence type="ECO:0000256" key="2">
    <source>
        <dbReference type="SAM" id="Phobius"/>
    </source>
</evidence>
<keyword evidence="2" id="KW-1133">Transmembrane helix</keyword>
<evidence type="ECO:0000313" key="4">
    <source>
        <dbReference type="Proteomes" id="UP001168821"/>
    </source>
</evidence>
<keyword evidence="1" id="KW-0503">Monooxygenase</keyword>
<dbReference type="SUPFAM" id="SSF48264">
    <property type="entry name" value="Cytochrome P450"/>
    <property type="match status" value="1"/>
</dbReference>
<gene>
    <name evidence="3" type="ORF">Zmor_025629</name>
</gene>
<dbReference type="GO" id="GO:0020037">
    <property type="term" value="F:heme binding"/>
    <property type="evidence" value="ECO:0007669"/>
    <property type="project" value="InterPro"/>
</dbReference>
<dbReference type="GO" id="GO:0016705">
    <property type="term" value="F:oxidoreductase activity, acting on paired donors, with incorporation or reduction of molecular oxygen"/>
    <property type="evidence" value="ECO:0007669"/>
    <property type="project" value="InterPro"/>
</dbReference>
<reference evidence="3" key="1">
    <citation type="journal article" date="2023" name="G3 (Bethesda)">
        <title>Whole genome assemblies of Zophobas morio and Tenebrio molitor.</title>
        <authorList>
            <person name="Kaur S."/>
            <person name="Stinson S.A."/>
            <person name="diCenzo G.C."/>
        </authorList>
    </citation>
    <scope>NUCLEOTIDE SEQUENCE</scope>
    <source>
        <strain evidence="3">QUZm001</strain>
    </source>
</reference>
<dbReference type="EMBL" id="JALNTZ010000008">
    <property type="protein sequence ID" value="KAJ3642880.1"/>
    <property type="molecule type" value="Genomic_DNA"/>
</dbReference>
<evidence type="ECO:0000256" key="1">
    <source>
        <dbReference type="ARBA" id="ARBA00023033"/>
    </source>
</evidence>
<keyword evidence="4" id="KW-1185">Reference proteome</keyword>
<proteinExistence type="predicted"/>
<comment type="caution">
    <text evidence="3">The sequence shown here is derived from an EMBL/GenBank/DDBJ whole genome shotgun (WGS) entry which is preliminary data.</text>
</comment>
<dbReference type="GO" id="GO:0005506">
    <property type="term" value="F:iron ion binding"/>
    <property type="evidence" value="ECO:0007669"/>
    <property type="project" value="InterPro"/>
</dbReference>
<dbReference type="Gene3D" id="1.10.630.10">
    <property type="entry name" value="Cytochrome P450"/>
    <property type="match status" value="1"/>
</dbReference>
<dbReference type="InterPro" id="IPR036396">
    <property type="entry name" value="Cyt_P450_sf"/>
</dbReference>